<dbReference type="RefSeq" id="WP_130453030.1">
    <property type="nucleotide sequence ID" value="NZ_QYAG01000001.1"/>
</dbReference>
<keyword evidence="1" id="KW-1133">Transmembrane helix</keyword>
<evidence type="ECO:0000313" key="3">
    <source>
        <dbReference type="Proteomes" id="UP000291832"/>
    </source>
</evidence>
<keyword evidence="3" id="KW-1185">Reference proteome</keyword>
<feature type="transmembrane region" description="Helical" evidence="1">
    <location>
        <begin position="183"/>
        <end position="204"/>
    </location>
</feature>
<accession>A0A4Q7U1S3</accession>
<evidence type="ECO:0000313" key="2">
    <source>
        <dbReference type="EMBL" id="RZT66670.1"/>
    </source>
</evidence>
<gene>
    <name evidence="2" type="ORF">EV139_0797</name>
</gene>
<feature type="transmembrane region" description="Helical" evidence="1">
    <location>
        <begin position="20"/>
        <end position="43"/>
    </location>
</feature>
<feature type="transmembrane region" description="Helical" evidence="1">
    <location>
        <begin position="245"/>
        <end position="267"/>
    </location>
</feature>
<dbReference type="Proteomes" id="UP000291832">
    <property type="component" value="Unassembled WGS sequence"/>
</dbReference>
<dbReference type="EMBL" id="SHKI01000003">
    <property type="protein sequence ID" value="RZT66670.1"/>
    <property type="molecule type" value="Genomic_DNA"/>
</dbReference>
<keyword evidence="1" id="KW-0472">Membrane</keyword>
<dbReference type="Pfam" id="PF12730">
    <property type="entry name" value="ABC2_membrane_4"/>
    <property type="match status" value="1"/>
</dbReference>
<dbReference type="AlphaFoldDB" id="A0A4Q7U1S3"/>
<feature type="transmembrane region" description="Helical" evidence="1">
    <location>
        <begin position="105"/>
        <end position="132"/>
    </location>
</feature>
<reference evidence="2 3" key="1">
    <citation type="journal article" date="2015" name="Stand. Genomic Sci.">
        <title>Genomic Encyclopedia of Bacterial and Archaeal Type Strains, Phase III: the genomes of soil and plant-associated and newly described type strains.</title>
        <authorList>
            <person name="Whitman W.B."/>
            <person name="Woyke T."/>
            <person name="Klenk H.P."/>
            <person name="Zhou Y."/>
            <person name="Lilburn T.G."/>
            <person name="Beck B.J."/>
            <person name="De Vos P."/>
            <person name="Vandamme P."/>
            <person name="Eisen J.A."/>
            <person name="Garrity G."/>
            <person name="Hugenholtz P."/>
            <person name="Kyrpides N.C."/>
        </authorList>
    </citation>
    <scope>NUCLEOTIDE SEQUENCE [LARGE SCALE GENOMIC DNA]</scope>
    <source>
        <strain evidence="2 3">RF6</strain>
    </source>
</reference>
<keyword evidence="1" id="KW-0812">Transmembrane</keyword>
<organism evidence="2 3">
    <name type="scientific">Leucobacter luti</name>
    <dbReference type="NCBI Taxonomy" id="340320"/>
    <lineage>
        <taxon>Bacteria</taxon>
        <taxon>Bacillati</taxon>
        <taxon>Actinomycetota</taxon>
        <taxon>Actinomycetes</taxon>
        <taxon>Micrococcales</taxon>
        <taxon>Microbacteriaceae</taxon>
        <taxon>Leucobacter</taxon>
    </lineage>
</organism>
<feature type="transmembrane region" description="Helical" evidence="1">
    <location>
        <begin position="63"/>
        <end position="84"/>
    </location>
</feature>
<comment type="caution">
    <text evidence="2">The sequence shown here is derived from an EMBL/GenBank/DDBJ whole genome shotgun (WGS) entry which is preliminary data.</text>
</comment>
<evidence type="ECO:0000256" key="1">
    <source>
        <dbReference type="SAM" id="Phobius"/>
    </source>
</evidence>
<sequence length="275" mass="28839">MSRLTRSLSAEWRKVRSTKLWWVLGIVLAGYSAMMAAVFAFMFGSLASEMGGVALPDQDAANLVYSSVSTFGYVIPLLFGALMATGELRHRTLGLAFTIEPRRGIVLLSKVLVLIGVGILFGVFGVVGAAGAGGAILSTTGGDPMLGTADTWALIARIIAAIGIWAAIGFGVGVLVRNQAFAIVLTLVFTQFIEPVARLGASFWDWSAQLAKFLPGAASDAFVGASVMNSMSEVDPTLPDSAQPLGIWGGLAVLAAYAVVAVVVGWVTRWRRDVA</sequence>
<protein>
    <submittedName>
        <fullName evidence="2">ABC-type transport system involved in multi-copper enzyme maturation permease subunit</fullName>
    </submittedName>
</protein>
<dbReference type="OrthoDB" id="5244396at2"/>
<proteinExistence type="predicted"/>
<feature type="transmembrane region" description="Helical" evidence="1">
    <location>
        <begin position="152"/>
        <end position="176"/>
    </location>
</feature>
<name>A0A4Q7U1S3_9MICO</name>